<protein>
    <submittedName>
        <fullName evidence="1">Uncharacterized protein</fullName>
    </submittedName>
</protein>
<reference evidence="1 2" key="1">
    <citation type="journal article" date="2015" name="Environ. Microbiol.">
        <title>Methane oxidation coupled to nitrate reduction under hypoxia by the Gammaproteobacterium Methylomonas denitrificans, sp. nov. type strain FJG1.</title>
        <authorList>
            <person name="Kits K.D."/>
            <person name="Klotz M.G."/>
            <person name="Stein L.Y."/>
        </authorList>
    </citation>
    <scope>NUCLEOTIDE SEQUENCE [LARGE SCALE GENOMIC DNA]</scope>
    <source>
        <strain evidence="1 2">FJG1</strain>
    </source>
</reference>
<gene>
    <name evidence="1" type="ORF">JT25_016260</name>
</gene>
<accession>A0A126T7G4</accession>
<dbReference type="STRING" id="1538553.JT25_016260"/>
<proteinExistence type="predicted"/>
<evidence type="ECO:0000313" key="2">
    <source>
        <dbReference type="Proteomes" id="UP000030512"/>
    </source>
</evidence>
<keyword evidence="2" id="KW-1185">Reference proteome</keyword>
<organism evidence="1 2">
    <name type="scientific">Methylomonas denitrificans</name>
    <dbReference type="NCBI Taxonomy" id="1538553"/>
    <lineage>
        <taxon>Bacteria</taxon>
        <taxon>Pseudomonadati</taxon>
        <taxon>Pseudomonadota</taxon>
        <taxon>Gammaproteobacteria</taxon>
        <taxon>Methylococcales</taxon>
        <taxon>Methylococcaceae</taxon>
        <taxon>Methylomonas</taxon>
    </lineage>
</organism>
<dbReference type="EMBL" id="CP014476">
    <property type="protein sequence ID" value="AMK78012.1"/>
    <property type="molecule type" value="Genomic_DNA"/>
</dbReference>
<evidence type="ECO:0000313" key="1">
    <source>
        <dbReference type="EMBL" id="AMK78012.1"/>
    </source>
</evidence>
<sequence>MIEQDPNARFEKAIFKLLRSFNYIDLNIGLLIASIPGPLPRDEIVKKLSSKSFDKKMKWFKSLLKEDPLHLYIGKKGVSEFEEWFLQAHEVRELRNRYVHATWNFYPMRKGSPVSISSPEWMKHILGDELEEAMSLDELESKAARVEMVFRDFNQLRKKYNV</sequence>
<dbReference type="RefSeq" id="WP_036278462.1">
    <property type="nucleotide sequence ID" value="NZ_CP014476.1"/>
</dbReference>
<dbReference type="AlphaFoldDB" id="A0A126T7G4"/>
<name>A0A126T7G4_9GAMM</name>
<dbReference type="Proteomes" id="UP000030512">
    <property type="component" value="Chromosome"/>
</dbReference>
<dbReference type="KEGG" id="mdn:JT25_016260"/>